<keyword evidence="1" id="KW-0808">Transferase</keyword>
<dbReference type="Proteomes" id="UP001165122">
    <property type="component" value="Unassembled WGS sequence"/>
</dbReference>
<feature type="region of interest" description="Disordered" evidence="8">
    <location>
        <begin position="1"/>
        <end position="217"/>
    </location>
</feature>
<dbReference type="PANTHER" id="PTHR11042:SF185">
    <property type="entry name" value="WEE1-LIKE PROTEIN KINASE"/>
    <property type="match status" value="1"/>
</dbReference>
<keyword evidence="3" id="KW-0418">Kinase</keyword>
<name>A0A9W7AN53_9STRA</name>
<dbReference type="GO" id="GO:0005634">
    <property type="term" value="C:nucleus"/>
    <property type="evidence" value="ECO:0007669"/>
    <property type="project" value="TreeGrafter"/>
</dbReference>
<dbReference type="AlphaFoldDB" id="A0A9W7AN53"/>
<evidence type="ECO:0000313" key="11">
    <source>
        <dbReference type="Proteomes" id="UP001165122"/>
    </source>
</evidence>
<dbReference type="PANTHER" id="PTHR11042">
    <property type="entry name" value="EUKARYOTIC TRANSLATION INITIATION FACTOR 2-ALPHA KINASE EIF2-ALPHA KINASE -RELATED"/>
    <property type="match status" value="1"/>
</dbReference>
<evidence type="ECO:0000256" key="2">
    <source>
        <dbReference type="ARBA" id="ARBA00022741"/>
    </source>
</evidence>
<dbReference type="InterPro" id="IPR000719">
    <property type="entry name" value="Prot_kinase_dom"/>
</dbReference>
<evidence type="ECO:0000313" key="10">
    <source>
        <dbReference type="EMBL" id="GMH76026.1"/>
    </source>
</evidence>
<gene>
    <name evidence="10" type="ORF">TrLO_g14819</name>
</gene>
<dbReference type="EMBL" id="BRXW01000742">
    <property type="protein sequence ID" value="GMH76026.1"/>
    <property type="molecule type" value="Genomic_DNA"/>
</dbReference>
<dbReference type="SUPFAM" id="SSF56112">
    <property type="entry name" value="Protein kinase-like (PK-like)"/>
    <property type="match status" value="1"/>
</dbReference>
<dbReference type="OrthoDB" id="5337378at2759"/>
<dbReference type="Gene3D" id="1.10.510.10">
    <property type="entry name" value="Transferase(Phosphotransferase) domain 1"/>
    <property type="match status" value="1"/>
</dbReference>
<feature type="domain" description="Protein kinase" evidence="9">
    <location>
        <begin position="231"/>
        <end position="479"/>
    </location>
</feature>
<dbReference type="InterPro" id="IPR011009">
    <property type="entry name" value="Kinase-like_dom_sf"/>
</dbReference>
<dbReference type="GO" id="GO:0004713">
    <property type="term" value="F:protein tyrosine kinase activity"/>
    <property type="evidence" value="ECO:0007669"/>
    <property type="project" value="TreeGrafter"/>
</dbReference>
<evidence type="ECO:0000256" key="3">
    <source>
        <dbReference type="ARBA" id="ARBA00022777"/>
    </source>
</evidence>
<comment type="caution">
    <text evidence="10">The sequence shown here is derived from an EMBL/GenBank/DDBJ whole genome shotgun (WGS) entry which is preliminary data.</text>
</comment>
<evidence type="ECO:0000256" key="1">
    <source>
        <dbReference type="ARBA" id="ARBA00022679"/>
    </source>
</evidence>
<protein>
    <recommendedName>
        <fullName evidence="9">Protein kinase domain-containing protein</fullName>
    </recommendedName>
</protein>
<dbReference type="GO" id="GO:0005524">
    <property type="term" value="F:ATP binding"/>
    <property type="evidence" value="ECO:0007669"/>
    <property type="project" value="UniProtKB-UniRule"/>
</dbReference>
<evidence type="ECO:0000256" key="4">
    <source>
        <dbReference type="ARBA" id="ARBA00022840"/>
    </source>
</evidence>
<dbReference type="Gene3D" id="3.30.200.20">
    <property type="entry name" value="Phosphorylase Kinase, domain 1"/>
    <property type="match status" value="1"/>
</dbReference>
<accession>A0A9W7AN53</accession>
<proteinExistence type="inferred from homology"/>
<evidence type="ECO:0000256" key="6">
    <source>
        <dbReference type="ARBA" id="ARBA00037982"/>
    </source>
</evidence>
<feature type="compositionally biased region" description="Polar residues" evidence="8">
    <location>
        <begin position="28"/>
        <end position="37"/>
    </location>
</feature>
<keyword evidence="4 7" id="KW-0067">ATP-binding</keyword>
<evidence type="ECO:0000256" key="8">
    <source>
        <dbReference type="SAM" id="MobiDB-lite"/>
    </source>
</evidence>
<dbReference type="SMART" id="SM00220">
    <property type="entry name" value="S_TKc"/>
    <property type="match status" value="1"/>
</dbReference>
<dbReference type="PROSITE" id="PS00108">
    <property type="entry name" value="PROTEIN_KINASE_ST"/>
    <property type="match status" value="1"/>
</dbReference>
<feature type="region of interest" description="Disordered" evidence="8">
    <location>
        <begin position="507"/>
        <end position="527"/>
    </location>
</feature>
<evidence type="ECO:0000259" key="9">
    <source>
        <dbReference type="PROSITE" id="PS50011"/>
    </source>
</evidence>
<keyword evidence="11" id="KW-1185">Reference proteome</keyword>
<feature type="compositionally biased region" description="Polar residues" evidence="8">
    <location>
        <begin position="157"/>
        <end position="184"/>
    </location>
</feature>
<feature type="compositionally biased region" description="Low complexity" evidence="8">
    <location>
        <begin position="197"/>
        <end position="217"/>
    </location>
</feature>
<evidence type="ECO:0000256" key="7">
    <source>
        <dbReference type="PROSITE-ProRule" id="PRU10141"/>
    </source>
</evidence>
<keyword evidence="5" id="KW-0652">Protein synthesis inhibitor</keyword>
<dbReference type="PROSITE" id="PS00107">
    <property type="entry name" value="PROTEIN_KINASE_ATP"/>
    <property type="match status" value="1"/>
</dbReference>
<comment type="similarity">
    <text evidence="6">Belongs to the protein kinase superfamily. Ser/Thr protein kinase family. GCN2 subfamily.</text>
</comment>
<dbReference type="InterPro" id="IPR017441">
    <property type="entry name" value="Protein_kinase_ATP_BS"/>
</dbReference>
<feature type="binding site" evidence="7">
    <location>
        <position position="260"/>
    </location>
    <ligand>
        <name>ATP</name>
        <dbReference type="ChEBI" id="CHEBI:30616"/>
    </ligand>
</feature>
<dbReference type="PROSITE" id="PS50011">
    <property type="entry name" value="PROTEIN_KINASE_DOM"/>
    <property type="match status" value="1"/>
</dbReference>
<reference evidence="11" key="1">
    <citation type="journal article" date="2023" name="Commun. Biol.">
        <title>Genome analysis of Parmales, the sister group of diatoms, reveals the evolutionary specialization of diatoms from phago-mixotrophs to photoautotrophs.</title>
        <authorList>
            <person name="Ban H."/>
            <person name="Sato S."/>
            <person name="Yoshikawa S."/>
            <person name="Yamada K."/>
            <person name="Nakamura Y."/>
            <person name="Ichinomiya M."/>
            <person name="Sato N."/>
            <person name="Blanc-Mathieu R."/>
            <person name="Endo H."/>
            <person name="Kuwata A."/>
            <person name="Ogata H."/>
        </authorList>
    </citation>
    <scope>NUCLEOTIDE SEQUENCE [LARGE SCALE GENOMIC DNA]</scope>
    <source>
        <strain evidence="11">NIES 3700</strain>
    </source>
</reference>
<dbReference type="Pfam" id="PF00069">
    <property type="entry name" value="Pkinase"/>
    <property type="match status" value="1"/>
</dbReference>
<evidence type="ECO:0000256" key="5">
    <source>
        <dbReference type="ARBA" id="ARBA00023193"/>
    </source>
</evidence>
<dbReference type="GO" id="GO:0005737">
    <property type="term" value="C:cytoplasm"/>
    <property type="evidence" value="ECO:0007669"/>
    <property type="project" value="TreeGrafter"/>
</dbReference>
<dbReference type="GO" id="GO:0017148">
    <property type="term" value="P:negative regulation of translation"/>
    <property type="evidence" value="ECO:0007669"/>
    <property type="project" value="UniProtKB-KW"/>
</dbReference>
<keyword evidence="2 7" id="KW-0547">Nucleotide-binding</keyword>
<sequence>MSSRPGPSPAENSPLHKRMRLESMDCQPLSQTSSTISDFPFEQGAGDSTSGGGRALFSMNEKDENTENEGGAFNLNRCESFDPRFEGTEEEEEEMDTSPRKPLRISTSLAGSGGSRLFVATPEGGEGFESPRLPPPLPQTFTPPSHHAPRAKPTKPSGLTTNSVTFKPTTLTRVGSTVNSTRKISPNDVIAFPPTTPSKTSSRARTSTHHLTSTTSYSQVATPRSRFSGDFVIMNIIGSGVFGTVYDVQHNTDKRRYAVKTMGEGRGVSTEMLKEVYALARLCDTPGVDLSNIVRYYGAWQEGGTLYCQMELCESTLTKLIFTQKLFHQNTPEKLKLLRSLTRALSVVHGNGLVHLDIKPENIFVRAGVYKLGDFGLCRKGKGESVEEGDSRYMSMELLNDDYRSLEKSDIFSLGCTLYEVCRGEPLPFSGQEWQDIRGGGLREFEASFELRGLIKEMCSPNSGDRPTASDLLGRRALMSESERQLIIEKNRVRDLSGRMEIMSNERREGEGGVVKTRLQRASTWQG</sequence>
<dbReference type="InterPro" id="IPR008271">
    <property type="entry name" value="Ser/Thr_kinase_AS"/>
</dbReference>
<organism evidence="10 11">
    <name type="scientific">Triparma laevis f. longispina</name>
    <dbReference type="NCBI Taxonomy" id="1714387"/>
    <lineage>
        <taxon>Eukaryota</taxon>
        <taxon>Sar</taxon>
        <taxon>Stramenopiles</taxon>
        <taxon>Ochrophyta</taxon>
        <taxon>Bolidophyceae</taxon>
        <taxon>Parmales</taxon>
        <taxon>Triparmaceae</taxon>
        <taxon>Triparma</taxon>
    </lineage>
</organism>
<dbReference type="InterPro" id="IPR050339">
    <property type="entry name" value="CC_SR_Kinase"/>
</dbReference>